<protein>
    <submittedName>
        <fullName evidence="2">Piwi domain-containing protein</fullName>
    </submittedName>
</protein>
<dbReference type="WBParaSite" id="RSKR_0001131200.1">
    <property type="protein sequence ID" value="RSKR_0001131200.1"/>
    <property type="gene ID" value="RSKR_0001131200"/>
</dbReference>
<dbReference type="Proteomes" id="UP000095286">
    <property type="component" value="Unplaced"/>
</dbReference>
<sequence length="875" mass="98363">MSKTICSSLHAINIGPSDAFIYNVVIQSVSHKGESSFKFFVNDPAKNESTLNFKHIAFEKNSAFRNAVKKAHTGSKGFGVIDSVIVFDGSCRLVSNRELTTLNYTIDRDDIMDSMTIFRRNDVLIELQFVEKYRLDDLSSFFDSERAAESNTRLNIMEMITSAYALESGLYMQLNSSRGMVSKTACSREESNTGPGRELVPGCTKRIMTYTHGKEMALCVTIDPSKNVYYTTGNLAEIVNNDLLRGRRASVREVISAFQANTILGVLVKLTHRTNGDCIAARKFSKDAISDMKVEIKGKSTSLIDFYKEKHNVHIKYPHFPCIEVKTVSKDRTTKEKVEKLIYYPLEVCEIIGGQQVPVPKMDPTSAKCQQMVNTAGPVKRKYDSYVQMVNLGLTTCTANKYLAGFELSVSDIKLTHVADDVPKPKMGMAGSCIEIFKGRHDGNKKNDRYFKCAQIKNIYFFVSRDCRDSRKINEFVSAYTRTCERMGIRIESNRGVIETDTTDDRRLFEDLRSIKNDADAFVILIDPKRNASHNSLKIFEQENDIITQHITFEKALVAPTQSDTLRNIINKTNAKNGGICFDVSLSSGHLRDYDLKERKTLYIGLDLNTSVSALVKGSNETNSVGWAANVSANACQFIGDFFYQDRNKSLPYLIDYDGLRTVMKEILVHWEKNCSGVIPKKIVVFRSGLNGFEINEAIKNEVPVIEEISDLVKEQFKTTESINITVVHVNKGSAVRFFDKEESSVPKNVEVGTFVSDKVSHTGKISFFAKTNASCMGTAKLPLYSIVFDQNNMDVEALEQIVYMLAYCHDIIPGGVALPSCTYQAIELSKRAKNNSEKLKELNRFVVEADGFVKLSLESNYTNNPKLRELRYNA</sequence>
<evidence type="ECO:0000313" key="1">
    <source>
        <dbReference type="Proteomes" id="UP000095286"/>
    </source>
</evidence>
<accession>A0AC35UGV2</accession>
<reference evidence="2" key="1">
    <citation type="submission" date="2016-11" db="UniProtKB">
        <authorList>
            <consortium name="WormBaseParasite"/>
        </authorList>
    </citation>
    <scope>IDENTIFICATION</scope>
    <source>
        <strain evidence="2">KR3021</strain>
    </source>
</reference>
<evidence type="ECO:0000313" key="2">
    <source>
        <dbReference type="WBParaSite" id="RSKR_0001131200.1"/>
    </source>
</evidence>
<proteinExistence type="predicted"/>
<name>A0AC35UGV2_9BILA</name>
<organism evidence="1 2">
    <name type="scientific">Rhabditophanes sp. KR3021</name>
    <dbReference type="NCBI Taxonomy" id="114890"/>
    <lineage>
        <taxon>Eukaryota</taxon>
        <taxon>Metazoa</taxon>
        <taxon>Ecdysozoa</taxon>
        <taxon>Nematoda</taxon>
        <taxon>Chromadorea</taxon>
        <taxon>Rhabditida</taxon>
        <taxon>Tylenchina</taxon>
        <taxon>Panagrolaimomorpha</taxon>
        <taxon>Strongyloidoidea</taxon>
        <taxon>Alloionematidae</taxon>
        <taxon>Rhabditophanes</taxon>
    </lineage>
</organism>